<protein>
    <recommendedName>
        <fullName evidence="5">PEP-CTERM protein-sorting domain-containing protein</fullName>
    </recommendedName>
</protein>
<sequence>MMKCELLARSPRVILTPMLLAVLGTWNSAGAEDYYRELPYLPTVKINPQGEGATSVDTVYGKEFSRSNPDAVNDPDRQNAQDGDAGGMLDPLQVVSWDGLQGRINSNSGSVDAFDYGTGTAFNYPEGQIDSLANHNDLLLKQVLRNEASLLFSTTADLGGGRVHYEAPVGPGAGLNVGHGVWAAHEAPAGGPGVNHHPVYDLDALEVWGPEPPSHDLELGPALQVKEGYLGGMGPPPGPATADATRFSLDLDAATGTSVWAYSPATAASPAPFVSPWVPHAEIVAAVEELFLVPTYGAGARFNDEVRRAIDVDATMARDMDAPAGTAGAFWGPGDELLFSIDPLGTVEVMDATGGVAGSATIDGGEIMHLMKTGTGMGSGSFVIDYLNHGGHLWDTAFDVASTFGYEHEDIDALEAVGVIEGTDITLPEPGSIAICGLGIAMAGLYRFRRR</sequence>
<feature type="signal peptide" evidence="2">
    <location>
        <begin position="1"/>
        <end position="31"/>
    </location>
</feature>
<evidence type="ECO:0000313" key="3">
    <source>
        <dbReference type="EMBL" id="MCO6046976.1"/>
    </source>
</evidence>
<keyword evidence="2" id="KW-0732">Signal</keyword>
<keyword evidence="4" id="KW-1185">Reference proteome</keyword>
<dbReference type="EMBL" id="JAMXLR010000082">
    <property type="protein sequence ID" value="MCO6046976.1"/>
    <property type="molecule type" value="Genomic_DNA"/>
</dbReference>
<evidence type="ECO:0000256" key="1">
    <source>
        <dbReference type="SAM" id="MobiDB-lite"/>
    </source>
</evidence>
<evidence type="ECO:0000256" key="2">
    <source>
        <dbReference type="SAM" id="SignalP"/>
    </source>
</evidence>
<dbReference type="AlphaFoldDB" id="A0A9X2JIL8"/>
<feature type="chain" id="PRO_5040732688" description="PEP-CTERM protein-sorting domain-containing protein" evidence="2">
    <location>
        <begin position="32"/>
        <end position="451"/>
    </location>
</feature>
<proteinExistence type="predicted"/>
<name>A0A9X2JIL8_9BACT</name>
<evidence type="ECO:0000313" key="4">
    <source>
        <dbReference type="Proteomes" id="UP001155241"/>
    </source>
</evidence>
<gene>
    <name evidence="3" type="ORF">NG895_24010</name>
</gene>
<comment type="caution">
    <text evidence="3">The sequence shown here is derived from an EMBL/GenBank/DDBJ whole genome shotgun (WGS) entry which is preliminary data.</text>
</comment>
<accession>A0A9X2JIL8</accession>
<reference evidence="3" key="1">
    <citation type="submission" date="2022-06" db="EMBL/GenBank/DDBJ databases">
        <title>Aeoliella straminimaris, a novel planctomycete from sediments.</title>
        <authorList>
            <person name="Vitorino I.R."/>
            <person name="Lage O.M."/>
        </authorList>
    </citation>
    <scope>NUCLEOTIDE SEQUENCE</scope>
    <source>
        <strain evidence="3">ICT_H6.2</strain>
    </source>
</reference>
<organism evidence="3 4">
    <name type="scientific">Aeoliella straminimaris</name>
    <dbReference type="NCBI Taxonomy" id="2954799"/>
    <lineage>
        <taxon>Bacteria</taxon>
        <taxon>Pseudomonadati</taxon>
        <taxon>Planctomycetota</taxon>
        <taxon>Planctomycetia</taxon>
        <taxon>Pirellulales</taxon>
        <taxon>Lacipirellulaceae</taxon>
        <taxon>Aeoliella</taxon>
    </lineage>
</organism>
<feature type="region of interest" description="Disordered" evidence="1">
    <location>
        <begin position="64"/>
        <end position="85"/>
    </location>
</feature>
<dbReference type="Proteomes" id="UP001155241">
    <property type="component" value="Unassembled WGS sequence"/>
</dbReference>
<evidence type="ECO:0008006" key="5">
    <source>
        <dbReference type="Google" id="ProtNLM"/>
    </source>
</evidence>